<sequence>MPCRCGAGAGSAPLTEDQQRAARTAEIAAAEDFDPLRIRPYVTLTDQAGGGQDHSDRSDHSGSGPDVPGAAATTMPLFLGGGDGDGDGSNAGTGTDPVTGTASGTGADPGTGKAAGPGASAGAYAAPAATGTGSGDRNRRRTAAASPAFA</sequence>
<evidence type="ECO:0000313" key="2">
    <source>
        <dbReference type="EMBL" id="NEC23140.1"/>
    </source>
</evidence>
<reference evidence="2 3" key="1">
    <citation type="submission" date="2020-01" db="EMBL/GenBank/DDBJ databases">
        <title>Insect and environment-associated Actinomycetes.</title>
        <authorList>
            <person name="Currrie C."/>
            <person name="Chevrette M."/>
            <person name="Carlson C."/>
            <person name="Stubbendieck R."/>
            <person name="Wendt-Pienkowski E."/>
        </authorList>
    </citation>
    <scope>NUCLEOTIDE SEQUENCE [LARGE SCALE GENOMIC DNA]</scope>
    <source>
        <strain evidence="2 3">SID7590</strain>
    </source>
</reference>
<proteinExistence type="predicted"/>
<dbReference type="EMBL" id="JAAGMP010001479">
    <property type="protein sequence ID" value="NEC23140.1"/>
    <property type="molecule type" value="Genomic_DNA"/>
</dbReference>
<evidence type="ECO:0000256" key="1">
    <source>
        <dbReference type="SAM" id="MobiDB-lite"/>
    </source>
</evidence>
<evidence type="ECO:0000313" key="3">
    <source>
        <dbReference type="Proteomes" id="UP000469670"/>
    </source>
</evidence>
<feature type="region of interest" description="Disordered" evidence="1">
    <location>
        <begin position="1"/>
        <end position="150"/>
    </location>
</feature>
<accession>A0A7K3S6K6</accession>
<feature type="non-terminal residue" evidence="2">
    <location>
        <position position="150"/>
    </location>
</feature>
<feature type="compositionally biased region" description="Polar residues" evidence="1">
    <location>
        <begin position="92"/>
        <end position="102"/>
    </location>
</feature>
<protein>
    <submittedName>
        <fullName evidence="2">Peptidoglycan-binding protein</fullName>
    </submittedName>
</protein>
<feature type="compositionally biased region" description="Low complexity" evidence="1">
    <location>
        <begin position="21"/>
        <end position="30"/>
    </location>
</feature>
<comment type="caution">
    <text evidence="2">The sequence shown here is derived from an EMBL/GenBank/DDBJ whole genome shotgun (WGS) entry which is preliminary data.</text>
</comment>
<name>A0A7K3S6K6_9ACTN</name>
<gene>
    <name evidence="2" type="ORF">G3I50_33565</name>
</gene>
<dbReference type="AlphaFoldDB" id="A0A7K3S6K6"/>
<organism evidence="2 3">
    <name type="scientific">Streptomyces parvus</name>
    <dbReference type="NCBI Taxonomy" id="66428"/>
    <lineage>
        <taxon>Bacteria</taxon>
        <taxon>Bacillati</taxon>
        <taxon>Actinomycetota</taxon>
        <taxon>Actinomycetes</taxon>
        <taxon>Kitasatosporales</taxon>
        <taxon>Streptomycetaceae</taxon>
        <taxon>Streptomyces</taxon>
    </lineage>
</organism>
<feature type="compositionally biased region" description="Gly residues" evidence="1">
    <location>
        <begin position="79"/>
        <end position="91"/>
    </location>
</feature>
<dbReference type="Proteomes" id="UP000469670">
    <property type="component" value="Unassembled WGS sequence"/>
</dbReference>
<feature type="compositionally biased region" description="Low complexity" evidence="1">
    <location>
        <begin position="116"/>
        <end position="131"/>
    </location>
</feature>